<evidence type="ECO:0000313" key="3">
    <source>
        <dbReference type="EMBL" id="MCU6717475.1"/>
    </source>
</evidence>
<accession>A0AAW4WCV4</accession>
<evidence type="ECO:0000313" key="4">
    <source>
        <dbReference type="Proteomes" id="UP001198893"/>
    </source>
</evidence>
<protein>
    <submittedName>
        <fullName evidence="2">PH domain-containing protein</fullName>
    </submittedName>
</protein>
<reference evidence="3 5" key="1">
    <citation type="journal article" date="2021" name="ISME Commun">
        <title>Automated analysis of genomic sequences facilitates high-throughput and comprehensive description of bacteria.</title>
        <authorList>
            <person name="Hitch T.C.A."/>
        </authorList>
    </citation>
    <scope>NUCLEOTIDE SEQUENCE [LARGE SCALE GENOMIC DNA]</scope>
    <source>
        <strain evidence="3 5">Sanger_19</strain>
    </source>
</reference>
<dbReference type="Proteomes" id="UP001198893">
    <property type="component" value="Unassembled WGS sequence"/>
</dbReference>
<dbReference type="EMBL" id="JAJEQW010000001">
    <property type="protein sequence ID" value="MCC2240772.1"/>
    <property type="molecule type" value="Genomic_DNA"/>
</dbReference>
<dbReference type="InterPro" id="IPR005182">
    <property type="entry name" value="YdbS-like_PH"/>
</dbReference>
<reference evidence="2" key="2">
    <citation type="submission" date="2021-10" db="EMBL/GenBank/DDBJ databases">
        <title>Anaerobic single-cell dispensing facilitates the cultivation of human gut bacteria.</title>
        <authorList>
            <person name="Afrizal A."/>
        </authorList>
    </citation>
    <scope>NUCLEOTIDE SEQUENCE</scope>
    <source>
        <strain evidence="2">CLA-AA-H204</strain>
    </source>
</reference>
<dbReference type="EMBL" id="JAOQKI010000013">
    <property type="protein sequence ID" value="MCU6717475.1"/>
    <property type="molecule type" value="Genomic_DNA"/>
</dbReference>
<keyword evidence="5" id="KW-1185">Reference proteome</keyword>
<dbReference type="Pfam" id="PF03703">
    <property type="entry name" value="bPH_2"/>
    <property type="match status" value="1"/>
</dbReference>
<dbReference type="RefSeq" id="WP_022243182.1">
    <property type="nucleotide sequence ID" value="NZ_JAJEQW010000001.1"/>
</dbReference>
<evidence type="ECO:0000313" key="5">
    <source>
        <dbReference type="Proteomes" id="UP001209666"/>
    </source>
</evidence>
<dbReference type="AlphaFoldDB" id="A0AAW4WCV4"/>
<sequence length="138" mass="16024">MIEERNDMQMDFDEDAQYTERKRILFFGLPWTFTKYNIKPSVITVDAGLFKIEENDCYMYKVQDVKLTATLLERMFGLGTVICYTGDVTTPELRLTHIKHSREVKNYILKASEIARMKRRTLNTLDIGAGADIDDLDS</sequence>
<reference evidence="3" key="3">
    <citation type="submission" date="2022-09" db="EMBL/GenBank/DDBJ databases">
        <authorList>
            <person name="Hitch T.C.A."/>
        </authorList>
    </citation>
    <scope>NUCLEOTIDE SEQUENCE</scope>
    <source>
        <strain evidence="3">Sanger_19</strain>
    </source>
</reference>
<proteinExistence type="predicted"/>
<organism evidence="2 4">
    <name type="scientific">Roseburia amylophila</name>
    <dbReference type="NCBI Taxonomy" id="2981794"/>
    <lineage>
        <taxon>Bacteria</taxon>
        <taxon>Bacillati</taxon>
        <taxon>Bacillota</taxon>
        <taxon>Clostridia</taxon>
        <taxon>Lachnospirales</taxon>
        <taxon>Lachnospiraceae</taxon>
        <taxon>Roseburia</taxon>
    </lineage>
</organism>
<gene>
    <name evidence="2" type="ORF">LKD47_00470</name>
    <name evidence="3" type="ORF">OCV43_09325</name>
</gene>
<evidence type="ECO:0000313" key="2">
    <source>
        <dbReference type="EMBL" id="MCC2240772.1"/>
    </source>
</evidence>
<feature type="domain" description="YdbS-like PH" evidence="1">
    <location>
        <begin position="31"/>
        <end position="108"/>
    </location>
</feature>
<dbReference type="Proteomes" id="UP001209666">
    <property type="component" value="Unassembled WGS sequence"/>
</dbReference>
<comment type="caution">
    <text evidence="2">The sequence shown here is derived from an EMBL/GenBank/DDBJ whole genome shotgun (WGS) entry which is preliminary data.</text>
</comment>
<evidence type="ECO:0000259" key="1">
    <source>
        <dbReference type="Pfam" id="PF03703"/>
    </source>
</evidence>
<name>A0AAW4WCV4_9FIRM</name>